<gene>
    <name evidence="2" type="ORF">DFR75_1012303</name>
</gene>
<sequence>MIRRCTRVFVANPAPAVGTASRTLLRLRLAGRDIVVRRTRIVPGGTSGWHFHDGTLFVLVTRGVLDHPYLARGPAEYRRFRLFREPSGPHNAHVARNNGTTEVRILVLYVNPAGAPLSRQVPAPSGG</sequence>
<dbReference type="InterPro" id="IPR001763">
    <property type="entry name" value="Rhodanese-like_dom"/>
</dbReference>
<keyword evidence="3" id="KW-1185">Reference proteome</keyword>
<dbReference type="AlphaFoldDB" id="A0A4R6PX11"/>
<dbReference type="InterPro" id="IPR014710">
    <property type="entry name" value="RmlC-like_jellyroll"/>
</dbReference>
<dbReference type="EMBL" id="SNXK01000001">
    <property type="protein sequence ID" value="TDP43182.1"/>
    <property type="molecule type" value="Genomic_DNA"/>
</dbReference>
<evidence type="ECO:0000313" key="3">
    <source>
        <dbReference type="Proteomes" id="UP000295087"/>
    </source>
</evidence>
<dbReference type="InterPro" id="IPR011051">
    <property type="entry name" value="RmlC_Cupin_sf"/>
</dbReference>
<proteinExistence type="predicted"/>
<evidence type="ECO:0000259" key="1">
    <source>
        <dbReference type="PROSITE" id="PS50206"/>
    </source>
</evidence>
<accession>A0A4R6PX11</accession>
<dbReference type="RefSeq" id="WP_067497697.1">
    <property type="nucleotide sequence ID" value="NZ_SNXK01000001.1"/>
</dbReference>
<name>A0A4R6PX11_NOCIG</name>
<organism evidence="2 3">
    <name type="scientific">Nocardia ignorata</name>
    <dbReference type="NCBI Taxonomy" id="145285"/>
    <lineage>
        <taxon>Bacteria</taxon>
        <taxon>Bacillati</taxon>
        <taxon>Actinomycetota</taxon>
        <taxon>Actinomycetes</taxon>
        <taxon>Mycobacteriales</taxon>
        <taxon>Nocardiaceae</taxon>
        <taxon>Nocardia</taxon>
    </lineage>
</organism>
<feature type="domain" description="Rhodanese" evidence="1">
    <location>
        <begin position="19"/>
        <end position="58"/>
    </location>
</feature>
<reference evidence="2 3" key="1">
    <citation type="submission" date="2019-03" db="EMBL/GenBank/DDBJ databases">
        <title>Genomic Encyclopedia of Type Strains, Phase IV (KMG-IV): sequencing the most valuable type-strain genomes for metagenomic binning, comparative biology and taxonomic classification.</title>
        <authorList>
            <person name="Goeker M."/>
        </authorList>
    </citation>
    <scope>NUCLEOTIDE SEQUENCE [LARGE SCALE GENOMIC DNA]</scope>
    <source>
        <strain evidence="2 3">DSM 44496</strain>
    </source>
</reference>
<dbReference type="Gene3D" id="2.60.120.10">
    <property type="entry name" value="Jelly Rolls"/>
    <property type="match status" value="1"/>
</dbReference>
<dbReference type="SUPFAM" id="SSF51182">
    <property type="entry name" value="RmlC-like cupins"/>
    <property type="match status" value="1"/>
</dbReference>
<evidence type="ECO:0000313" key="2">
    <source>
        <dbReference type="EMBL" id="TDP43182.1"/>
    </source>
</evidence>
<comment type="caution">
    <text evidence="2">The sequence shown here is derived from an EMBL/GenBank/DDBJ whole genome shotgun (WGS) entry which is preliminary data.</text>
</comment>
<dbReference type="Proteomes" id="UP000295087">
    <property type="component" value="Unassembled WGS sequence"/>
</dbReference>
<dbReference type="PROSITE" id="PS50206">
    <property type="entry name" value="RHODANESE_3"/>
    <property type="match status" value="1"/>
</dbReference>
<protein>
    <recommendedName>
        <fullName evidence="1">Rhodanese domain-containing protein</fullName>
    </recommendedName>
</protein>